<evidence type="ECO:0000313" key="2">
    <source>
        <dbReference type="Proteomes" id="UP000305401"/>
    </source>
</evidence>
<evidence type="ECO:0000313" key="1">
    <source>
        <dbReference type="EMBL" id="THG53124.1"/>
    </source>
</evidence>
<gene>
    <name evidence="1" type="ORF">E5990_04530</name>
</gene>
<accession>A0AC61S656</accession>
<comment type="caution">
    <text evidence="1">The sequence shown here is derived from an EMBL/GenBank/DDBJ whole genome shotgun (WGS) entry which is preliminary data.</text>
</comment>
<name>A0AC61S656_9BACT</name>
<dbReference type="EMBL" id="SSTG01000037">
    <property type="protein sequence ID" value="THG53124.1"/>
    <property type="molecule type" value="Genomic_DNA"/>
</dbReference>
<keyword evidence="2" id="KW-1185">Reference proteome</keyword>
<protein>
    <submittedName>
        <fullName evidence="1">Agmatine deiminase family protein</fullName>
    </submittedName>
</protein>
<dbReference type="Proteomes" id="UP000305401">
    <property type="component" value="Unassembled WGS sequence"/>
</dbReference>
<reference evidence="1" key="1">
    <citation type="submission" date="2019-04" db="EMBL/GenBank/DDBJ databases">
        <title>Microbes associate with the intestines of laboratory mice.</title>
        <authorList>
            <person name="Navarre W."/>
            <person name="Wong E."/>
            <person name="Huang K.C."/>
            <person name="Tropini C."/>
            <person name="Ng K."/>
            <person name="Yu B."/>
        </authorList>
    </citation>
    <scope>NUCLEOTIDE SEQUENCE</scope>
    <source>
        <strain evidence="1">NM86_A22</strain>
    </source>
</reference>
<organism evidence="1 2">
    <name type="scientific">Muribaculum caecicola</name>
    <dbReference type="NCBI Taxonomy" id="3038144"/>
    <lineage>
        <taxon>Bacteria</taxon>
        <taxon>Pseudomonadati</taxon>
        <taxon>Bacteroidota</taxon>
        <taxon>Bacteroidia</taxon>
        <taxon>Bacteroidales</taxon>
        <taxon>Muribaculaceae</taxon>
        <taxon>Muribaculum</taxon>
    </lineage>
</organism>
<proteinExistence type="predicted"/>
<sequence length="342" mass="38121">MRLPAEWESQDAVLLSWPHEATDWNYMLDWVQACFADIVVAALKFAKVIIVAPDPEVPRRQLLQKGITHDVIYISAPTNDTWIRDFGPITIETNGIKQSLDFCFNGWGLKFAANLDNLVNVHLYSTGLFCTEYINKRGFVLEGGSVDSDGAGTILTTTECLLSPNRNAQMDKMEIDGYLRRTFGADHILWLDNGSLQGDDTDSHIDTLARLAPNDTIVYVGAPGSESDPHFDPLTKMAQNLKMFRTRNGLPYRLVELPFPDPVFDDEGNRLPATYANYLPLNGAVLLPVYGQPLNDEKARNVLKSVFPDKEIIGIDCRALIQQHGSLHCVTMQIPTGTLKTV</sequence>